<comment type="catalytic activity">
    <reaction evidence="7 8">
        <text>A + NH4(+) + H2O = hydroxylamine + AH2 + H(+)</text>
        <dbReference type="Rhea" id="RHEA:22052"/>
        <dbReference type="ChEBI" id="CHEBI:13193"/>
        <dbReference type="ChEBI" id="CHEBI:15377"/>
        <dbReference type="ChEBI" id="CHEBI:15378"/>
        <dbReference type="ChEBI" id="CHEBI:15429"/>
        <dbReference type="ChEBI" id="CHEBI:17499"/>
        <dbReference type="ChEBI" id="CHEBI:28938"/>
        <dbReference type="EC" id="1.7.99.1"/>
    </reaction>
</comment>
<dbReference type="FunFam" id="3.40.50.2030:FF:000001">
    <property type="entry name" value="Hydroxylamine reductase"/>
    <property type="match status" value="1"/>
</dbReference>
<evidence type="ECO:0000256" key="3">
    <source>
        <dbReference type="ARBA" id="ARBA00022723"/>
    </source>
</evidence>
<keyword evidence="10" id="KW-1185">Reference proteome</keyword>
<dbReference type="GO" id="GO:0046872">
    <property type="term" value="F:metal ion binding"/>
    <property type="evidence" value="ECO:0007669"/>
    <property type="project" value="UniProtKB-KW"/>
</dbReference>
<accession>L0R993</accession>
<dbReference type="GO" id="GO:0050418">
    <property type="term" value="F:hydroxylamine reductase activity"/>
    <property type="evidence" value="ECO:0007669"/>
    <property type="project" value="UniProtKB-UniRule"/>
</dbReference>
<dbReference type="HOGENOM" id="CLU_038344_2_0_7"/>
<dbReference type="InterPro" id="IPR016099">
    <property type="entry name" value="Prismane-like_a/b-sand"/>
</dbReference>
<feature type="binding site" evidence="8">
    <location>
        <position position="46"/>
    </location>
    <ligand>
        <name>[4Fe-4S] cluster</name>
        <dbReference type="ChEBI" id="CHEBI:49883"/>
    </ligand>
</feature>
<dbReference type="Proteomes" id="UP000010808">
    <property type="component" value="Chromosome"/>
</dbReference>
<evidence type="ECO:0000256" key="6">
    <source>
        <dbReference type="ARBA" id="ARBA00023014"/>
    </source>
</evidence>
<feature type="modified residue" description="Cysteine persulfide" evidence="8">
    <location>
        <position position="420"/>
    </location>
</feature>
<dbReference type="GO" id="GO:0004601">
    <property type="term" value="F:peroxidase activity"/>
    <property type="evidence" value="ECO:0007669"/>
    <property type="project" value="TreeGrafter"/>
</dbReference>
<comment type="cofactor">
    <cofactor evidence="8">
        <name>hybrid [4Fe-2O-2S] cluster</name>
        <dbReference type="ChEBI" id="CHEBI:60519"/>
    </cofactor>
    <text evidence="8">Binds 1 hybrid [4Fe-2O-2S] cluster.</text>
</comment>
<feature type="binding site" evidence="8">
    <location>
        <position position="509"/>
    </location>
    <ligand>
        <name>hybrid [4Fe-2O-2S] cluster</name>
        <dbReference type="ChEBI" id="CHEBI:60519"/>
    </ligand>
</feature>
<keyword evidence="8" id="KW-0004">4Fe-4S</keyword>
<feature type="binding site" evidence="8">
    <location>
        <position position="448"/>
    </location>
    <ligand>
        <name>hybrid [4Fe-2O-2S] cluster</name>
        <dbReference type="ChEBI" id="CHEBI:60519"/>
    </ligand>
</feature>
<feature type="binding site" evidence="8">
    <location>
        <position position="37"/>
    </location>
    <ligand>
        <name>[4Fe-4S] cluster</name>
        <dbReference type="ChEBI" id="CHEBI:49883"/>
    </ligand>
</feature>
<evidence type="ECO:0000256" key="2">
    <source>
        <dbReference type="ARBA" id="ARBA00022490"/>
    </source>
</evidence>
<feature type="binding site" evidence="8">
    <location>
        <position position="289"/>
    </location>
    <ligand>
        <name>hybrid [4Fe-2O-2S] cluster</name>
        <dbReference type="ChEBI" id="CHEBI:60519"/>
    </ligand>
</feature>
<keyword evidence="5 8" id="KW-0408">Iron</keyword>
<dbReference type="CDD" id="cd01914">
    <property type="entry name" value="HCP"/>
    <property type="match status" value="1"/>
</dbReference>
<evidence type="ECO:0000313" key="9">
    <source>
        <dbReference type="EMBL" id="CCO22151.1"/>
    </source>
</evidence>
<feature type="binding site" evidence="8">
    <location>
        <position position="265"/>
    </location>
    <ligand>
        <name>hybrid [4Fe-2O-2S] cluster</name>
        <dbReference type="ChEBI" id="CHEBI:60519"/>
    </ligand>
</feature>
<feature type="binding site" evidence="8">
    <location>
        <position position="473"/>
    </location>
    <ligand>
        <name>hybrid [4Fe-2O-2S] cluster</name>
        <dbReference type="ChEBI" id="CHEBI:60519"/>
    </ligand>
</feature>
<keyword evidence="2 8" id="KW-0963">Cytoplasm</keyword>
<evidence type="ECO:0000256" key="5">
    <source>
        <dbReference type="ARBA" id="ARBA00023004"/>
    </source>
</evidence>
<protein>
    <recommendedName>
        <fullName evidence="8">Hydroxylamine reductase</fullName>
        <ecNumber evidence="8">1.7.99.1</ecNumber>
    </recommendedName>
    <alternativeName>
        <fullName evidence="8">Hybrid-cluster protein</fullName>
        <shortName evidence="8">HCP</shortName>
    </alternativeName>
    <alternativeName>
        <fullName evidence="8">Prismane protein</fullName>
    </alternativeName>
</protein>
<dbReference type="GO" id="GO:0005737">
    <property type="term" value="C:cytoplasm"/>
    <property type="evidence" value="ECO:0007669"/>
    <property type="project" value="UniProtKB-SubCell"/>
</dbReference>
<dbReference type="GO" id="GO:0042542">
    <property type="term" value="P:response to hydrogen peroxide"/>
    <property type="evidence" value="ECO:0007669"/>
    <property type="project" value="TreeGrafter"/>
</dbReference>
<keyword evidence="6 8" id="KW-0411">Iron-sulfur</keyword>
<comment type="similarity">
    <text evidence="8">Belongs to the HCP family.</text>
</comment>
<reference evidence="9 10" key="1">
    <citation type="submission" date="2012-10" db="EMBL/GenBank/DDBJ databases">
        <authorList>
            <person name="Genoscope - CEA"/>
        </authorList>
    </citation>
    <scope>NUCLEOTIDE SEQUENCE [LARGE SCALE GENOMIC DNA]</scope>
    <source>
        <strain evidence="10">AM13 / DSM 14728</strain>
    </source>
</reference>
<dbReference type="PANTHER" id="PTHR30109:SF0">
    <property type="entry name" value="HYDROXYLAMINE REDUCTASE"/>
    <property type="match status" value="1"/>
</dbReference>
<dbReference type="Pfam" id="PF03063">
    <property type="entry name" value="Prismane"/>
    <property type="match status" value="1"/>
</dbReference>
<dbReference type="InterPro" id="IPR011254">
    <property type="entry name" value="Prismane-like_sf"/>
</dbReference>
<dbReference type="PIRSF" id="PIRSF000076">
    <property type="entry name" value="HCP"/>
    <property type="match status" value="1"/>
</dbReference>
<dbReference type="NCBIfam" id="TIGR01703">
    <property type="entry name" value="hybrid_clust"/>
    <property type="match status" value="1"/>
</dbReference>
<dbReference type="InterPro" id="IPR010048">
    <property type="entry name" value="Hydroxylam_reduct"/>
</dbReference>
<dbReference type="GO" id="GO:0051539">
    <property type="term" value="F:4 iron, 4 sulfur cluster binding"/>
    <property type="evidence" value="ECO:0007669"/>
    <property type="project" value="UniProtKB-KW"/>
</dbReference>
<evidence type="ECO:0000256" key="1">
    <source>
        <dbReference type="ARBA" id="ARBA00004496"/>
    </source>
</evidence>
<dbReference type="EC" id="1.7.99.1" evidence="8"/>
<dbReference type="Gene3D" id="1.20.1270.20">
    <property type="match status" value="2"/>
</dbReference>
<comment type="cofactor">
    <cofactor evidence="8">
        <name>[4Fe-4S] cluster</name>
        <dbReference type="ChEBI" id="CHEBI:49883"/>
    </cofactor>
    <text evidence="8">Binds 1 [4Fe-4S] cluster.</text>
</comment>
<dbReference type="InterPro" id="IPR016100">
    <property type="entry name" value="Prismane_a-bundle"/>
</dbReference>
<dbReference type="PANTHER" id="PTHR30109">
    <property type="entry name" value="HYDROXYLAMINE REDUCTASE"/>
    <property type="match status" value="1"/>
</dbReference>
<dbReference type="Gene3D" id="3.40.50.2030">
    <property type="match status" value="2"/>
</dbReference>
<dbReference type="InterPro" id="IPR004137">
    <property type="entry name" value="HCP/CODH"/>
</dbReference>
<keyword evidence="4 8" id="KW-0560">Oxidoreductase</keyword>
<comment type="function">
    <text evidence="8">Catalyzes the reduction of hydroxylamine to form NH(3) and H(2)O.</text>
</comment>
<feature type="binding site" evidence="8">
    <location>
        <position position="333"/>
    </location>
    <ligand>
        <name>hybrid [4Fe-2O-2S] cluster</name>
        <dbReference type="ChEBI" id="CHEBI:60519"/>
    </ligand>
</feature>
<dbReference type="KEGG" id="dhy:DESAM_10170"/>
<feature type="binding site" evidence="8">
    <location>
        <position position="52"/>
    </location>
    <ligand>
        <name>[4Fe-4S] cluster</name>
        <dbReference type="ChEBI" id="CHEBI:49883"/>
    </ligand>
</feature>
<dbReference type="NCBIfam" id="NF003658">
    <property type="entry name" value="PRK05290.1"/>
    <property type="match status" value="1"/>
</dbReference>
<evidence type="ECO:0000313" key="10">
    <source>
        <dbReference type="Proteomes" id="UP000010808"/>
    </source>
</evidence>
<dbReference type="SUPFAM" id="SSF56821">
    <property type="entry name" value="Prismane protein-like"/>
    <property type="match status" value="1"/>
</dbReference>
<dbReference type="PATRIC" id="fig|1121451.3.peg.158"/>
<evidence type="ECO:0000256" key="8">
    <source>
        <dbReference type="HAMAP-Rule" id="MF_00069"/>
    </source>
</evidence>
<evidence type="ECO:0000256" key="4">
    <source>
        <dbReference type="ARBA" id="ARBA00023002"/>
    </source>
</evidence>
<dbReference type="HAMAP" id="MF_00069">
    <property type="entry name" value="Hydroxylam_reduct"/>
    <property type="match status" value="1"/>
</dbReference>
<comment type="subcellular location">
    <subcellularLocation>
        <location evidence="1 8">Cytoplasm</location>
    </subcellularLocation>
</comment>
<name>L0R993_9BACT</name>
<evidence type="ECO:0000256" key="7">
    <source>
        <dbReference type="ARBA" id="ARBA00051350"/>
    </source>
</evidence>
<feature type="binding site" evidence="8">
    <location>
        <position position="507"/>
    </location>
    <ligand>
        <name>hybrid [4Fe-2O-2S] cluster</name>
        <dbReference type="ChEBI" id="CHEBI:60519"/>
    </ligand>
</feature>
<dbReference type="eggNOG" id="COG1151">
    <property type="taxonomic scope" value="Bacteria"/>
</dbReference>
<organism evidence="9 10">
    <name type="scientific">Maridesulfovibrio hydrothermalis AM13 = DSM 14728</name>
    <dbReference type="NCBI Taxonomy" id="1121451"/>
    <lineage>
        <taxon>Bacteria</taxon>
        <taxon>Pseudomonadati</taxon>
        <taxon>Thermodesulfobacteriota</taxon>
        <taxon>Desulfovibrionia</taxon>
        <taxon>Desulfovibrionales</taxon>
        <taxon>Desulfovibrionaceae</taxon>
        <taxon>Maridesulfovibrio</taxon>
    </lineage>
</organism>
<sequence>MGFDLNQVFKKVVSIFGNEETGNQLPEKENRMFCNQCEQTAKGQGCTVKGVCGKTDEVSAIQDLLVQVCVELGTVATAARKEGLTVSNEANRLTSEAIFSTLTNVNFDEERFVPLIKNIAAARDELAGKVKADCGVITKIAATADELSKQGEAFPVTSFDTNEDLRSLKQIIVYGLKGVAAYVDHAAILGQEDEGLYASIHEALAAVPQELSMEELVGLTMKCGEMNLKAMELLDAGNTGTYGHPVPTEVPLGAKAGKAILVSGHDLKDLRQLLEQTEGSGINIYTHGEMLPCHAYPELKKYDHFYGHYGTAWQNQAKEFAAFPGAILMTTNCIQKPVESYKGDIFTTGLVGWPGVTHVTNGDFAAVIEKAKELPGFEADTDQGSVLCGFARNAVLGVADKVIEGVKSGAIKHFFLVGGCDGAKPGRNYYTEFVEQAPQDTVILTLACGKFRFFDKKLGDIDGIPRLLDIGQCNDAYSAIQIAVALADAFECDVNELPLSMILSWYEQKAVSILLTLLHLGIKDIRLGPSLPAFITPNVLNFLVENFNIMPISTPEEDLKAILG</sequence>
<dbReference type="EMBL" id="FO203522">
    <property type="protein sequence ID" value="CCO22151.1"/>
    <property type="molecule type" value="Genomic_DNA"/>
</dbReference>
<dbReference type="FunFam" id="1.20.1270.20:FF:000001">
    <property type="entry name" value="Hydroxylamine reductase"/>
    <property type="match status" value="1"/>
</dbReference>
<feature type="binding site" description="via persulfide group" evidence="8">
    <location>
        <position position="420"/>
    </location>
    <ligand>
        <name>hybrid [4Fe-2O-2S] cluster</name>
        <dbReference type="ChEBI" id="CHEBI:60519"/>
    </ligand>
</feature>
<proteinExistence type="inferred from homology"/>
<dbReference type="FunFam" id="3.40.50.2030:FF:000002">
    <property type="entry name" value="Hydroxylamine reductase"/>
    <property type="match status" value="1"/>
</dbReference>
<dbReference type="STRING" id="1121451.DESAM_10170"/>
<gene>
    <name evidence="8 9" type="primary">hcp</name>
    <name evidence="9" type="ORF">DESAM_10170</name>
</gene>
<feature type="binding site" evidence="8">
    <location>
        <position position="34"/>
    </location>
    <ligand>
        <name>[4Fe-4S] cluster</name>
        <dbReference type="ChEBI" id="CHEBI:49883"/>
    </ligand>
</feature>
<keyword evidence="3 8" id="KW-0479">Metal-binding</keyword>
<dbReference type="AlphaFoldDB" id="L0R993"/>